<evidence type="ECO:0000256" key="3">
    <source>
        <dbReference type="ARBA" id="ARBA00022475"/>
    </source>
</evidence>
<keyword evidence="9" id="KW-1185">Reference proteome</keyword>
<dbReference type="Pfam" id="PF01899">
    <property type="entry name" value="MNHE"/>
    <property type="match status" value="1"/>
</dbReference>
<sequence>MRRLFPFPLLTLGLLGMWLLLNQTVALGHILLGGAVATGAGLAMAALKPQKPKIGKPLAVLRLLGIVATDVIRSNFAVAGIAIQGKRRKQTSGFMTVPIDMQNRYGLAILSIIMTATPGTVWLNFDAGSGRLLIHVLDLKDEQAWIDIIKNRYERLLMEIFQ</sequence>
<evidence type="ECO:0000313" key="9">
    <source>
        <dbReference type="Proteomes" id="UP000281547"/>
    </source>
</evidence>
<accession>A0A433XF58</accession>
<dbReference type="AlphaFoldDB" id="A0A433XF58"/>
<comment type="subcellular location">
    <subcellularLocation>
        <location evidence="1">Cell membrane</location>
        <topology evidence="1">Multi-pass membrane protein</topology>
    </subcellularLocation>
</comment>
<dbReference type="InterPro" id="IPR002758">
    <property type="entry name" value="Cation_antiport_E"/>
</dbReference>
<proteinExistence type="inferred from homology"/>
<evidence type="ECO:0000256" key="5">
    <source>
        <dbReference type="ARBA" id="ARBA00022989"/>
    </source>
</evidence>
<comment type="similarity">
    <text evidence="2">Belongs to the CPA3 antiporters (TC 2.A.63) subunit E family.</text>
</comment>
<comment type="caution">
    <text evidence="8">The sequence shown here is derived from an EMBL/GenBank/DDBJ whole genome shotgun (WGS) entry which is preliminary data.</text>
</comment>
<keyword evidence="3" id="KW-1003">Cell membrane</keyword>
<evidence type="ECO:0000256" key="6">
    <source>
        <dbReference type="ARBA" id="ARBA00023136"/>
    </source>
</evidence>
<protein>
    <submittedName>
        <fullName evidence="8">Na+/H+ antiporter subunit E</fullName>
    </submittedName>
</protein>
<name>A0A433XF58_9HYPH</name>
<dbReference type="PIRSF" id="PIRSF019239">
    <property type="entry name" value="MrpE"/>
    <property type="match status" value="1"/>
</dbReference>
<evidence type="ECO:0000256" key="2">
    <source>
        <dbReference type="ARBA" id="ARBA00006228"/>
    </source>
</evidence>
<dbReference type="NCBIfam" id="NF006520">
    <property type="entry name" value="PRK08965.1-4"/>
    <property type="match status" value="1"/>
</dbReference>
<evidence type="ECO:0000313" key="8">
    <source>
        <dbReference type="EMBL" id="RUT32578.1"/>
    </source>
</evidence>
<dbReference type="PANTHER" id="PTHR34584:SF1">
    <property type="entry name" value="NA(+)_H(+) ANTIPORTER SUBUNIT E1"/>
    <property type="match status" value="1"/>
</dbReference>
<feature type="transmembrane region" description="Helical" evidence="7">
    <location>
        <begin position="63"/>
        <end position="84"/>
    </location>
</feature>
<dbReference type="EMBL" id="RZNJ01000002">
    <property type="protein sequence ID" value="RUT32578.1"/>
    <property type="molecule type" value="Genomic_DNA"/>
</dbReference>
<keyword evidence="5 7" id="KW-1133">Transmembrane helix</keyword>
<organism evidence="8 9">
    <name type="scientific">Arsenicitalea aurantiaca</name>
    <dbReference type="NCBI Taxonomy" id="1783274"/>
    <lineage>
        <taxon>Bacteria</taxon>
        <taxon>Pseudomonadati</taxon>
        <taxon>Pseudomonadota</taxon>
        <taxon>Alphaproteobacteria</taxon>
        <taxon>Hyphomicrobiales</taxon>
        <taxon>Devosiaceae</taxon>
        <taxon>Arsenicitalea</taxon>
    </lineage>
</organism>
<evidence type="ECO:0000256" key="1">
    <source>
        <dbReference type="ARBA" id="ARBA00004651"/>
    </source>
</evidence>
<evidence type="ECO:0000256" key="4">
    <source>
        <dbReference type="ARBA" id="ARBA00022692"/>
    </source>
</evidence>
<dbReference type="PANTHER" id="PTHR34584">
    <property type="entry name" value="NA(+)/H(+) ANTIPORTER SUBUNIT E1"/>
    <property type="match status" value="1"/>
</dbReference>
<dbReference type="Proteomes" id="UP000281547">
    <property type="component" value="Unassembled WGS sequence"/>
</dbReference>
<reference evidence="8 9" key="1">
    <citation type="journal article" date="2016" name="Int. J. Syst. Evol. Microbiol.">
        <title>Arsenicitalea aurantiaca gen. nov., sp. nov., a new member of the family Hyphomicrobiaceae, isolated from high-arsenic sediment.</title>
        <authorList>
            <person name="Mu Y."/>
            <person name="Zhou L."/>
            <person name="Zeng X.C."/>
            <person name="Liu L."/>
            <person name="Pan Y."/>
            <person name="Chen X."/>
            <person name="Wang J."/>
            <person name="Li S."/>
            <person name="Li W.J."/>
            <person name="Wang Y."/>
        </authorList>
    </citation>
    <scope>NUCLEOTIDE SEQUENCE [LARGE SCALE GENOMIC DNA]</scope>
    <source>
        <strain evidence="8 9">42-50</strain>
    </source>
</reference>
<evidence type="ECO:0000256" key="7">
    <source>
        <dbReference type="SAM" id="Phobius"/>
    </source>
</evidence>
<dbReference type="OrthoDB" id="9807187at2"/>
<keyword evidence="4 7" id="KW-0812">Transmembrane</keyword>
<gene>
    <name evidence="8" type="ORF">EMQ25_05330</name>
</gene>
<dbReference type="RefSeq" id="WP_127187535.1">
    <property type="nucleotide sequence ID" value="NZ_RZNJ01000002.1"/>
</dbReference>
<dbReference type="GO" id="GO:0008324">
    <property type="term" value="F:monoatomic cation transmembrane transporter activity"/>
    <property type="evidence" value="ECO:0007669"/>
    <property type="project" value="InterPro"/>
</dbReference>
<keyword evidence="6 7" id="KW-0472">Membrane</keyword>
<feature type="transmembrane region" description="Helical" evidence="7">
    <location>
        <begin position="105"/>
        <end position="125"/>
    </location>
</feature>
<dbReference type="GO" id="GO:0005886">
    <property type="term" value="C:plasma membrane"/>
    <property type="evidence" value="ECO:0007669"/>
    <property type="project" value="UniProtKB-SubCell"/>
</dbReference>